<organism evidence="1 2">
    <name type="scientific">Variimorphobacter saccharofermentans</name>
    <dbReference type="NCBI Taxonomy" id="2755051"/>
    <lineage>
        <taxon>Bacteria</taxon>
        <taxon>Bacillati</taxon>
        <taxon>Bacillota</taxon>
        <taxon>Clostridia</taxon>
        <taxon>Lachnospirales</taxon>
        <taxon>Lachnospiraceae</taxon>
        <taxon>Variimorphobacter</taxon>
    </lineage>
</organism>
<evidence type="ECO:0000313" key="1">
    <source>
        <dbReference type="EMBL" id="MBB2183256.1"/>
    </source>
</evidence>
<dbReference type="AlphaFoldDB" id="A0A839K0W1"/>
<dbReference type="RefSeq" id="WP_228354411.1">
    <property type="nucleotide sequence ID" value="NZ_JACEGA010000001.1"/>
</dbReference>
<dbReference type="EMBL" id="JACEGA010000001">
    <property type="protein sequence ID" value="MBB2183256.1"/>
    <property type="molecule type" value="Genomic_DNA"/>
</dbReference>
<comment type="caution">
    <text evidence="1">The sequence shown here is derived from an EMBL/GenBank/DDBJ whole genome shotgun (WGS) entry which is preliminary data.</text>
</comment>
<evidence type="ECO:0000313" key="2">
    <source>
        <dbReference type="Proteomes" id="UP000574276"/>
    </source>
</evidence>
<name>A0A839K0W1_9FIRM</name>
<dbReference type="Proteomes" id="UP000574276">
    <property type="component" value="Unassembled WGS sequence"/>
</dbReference>
<reference evidence="1 2" key="1">
    <citation type="submission" date="2020-07" db="EMBL/GenBank/DDBJ databases">
        <title>Characterization and genome sequencing of isolate MD1, a novel member within the family Lachnospiraceae.</title>
        <authorList>
            <person name="Rettenmaier R."/>
            <person name="Di Bello L."/>
            <person name="Zinser C."/>
            <person name="Scheitz K."/>
            <person name="Liebl W."/>
            <person name="Zverlov V."/>
        </authorList>
    </citation>
    <scope>NUCLEOTIDE SEQUENCE [LARGE SCALE GENOMIC DNA]</scope>
    <source>
        <strain evidence="1 2">MD1</strain>
    </source>
</reference>
<sequence>MCPECYSADNRITPLLEPRNCLENHTQYICGTCGRCICIDKDEKREVQRWKFPFRTLDIAKLYLRTADVSTKTPCGIYEITGNKGRKSFKIFAGTDDLLTYLAKNKDKTCEQMKPLFQQESFHESPKTQIRKLSQQEVETYLQEQNSTHI</sequence>
<proteinExistence type="predicted"/>
<protein>
    <submittedName>
        <fullName evidence="1">Uncharacterized protein</fullName>
    </submittedName>
</protein>
<keyword evidence="2" id="KW-1185">Reference proteome</keyword>
<gene>
    <name evidence="1" type="ORF">H0486_10230</name>
</gene>
<accession>A0A839K0W1</accession>